<feature type="domain" description="MYND-type" evidence="5">
    <location>
        <begin position="396"/>
        <end position="440"/>
    </location>
</feature>
<sequence length="446" mass="50368">METPPVPILPRASELRTYTTSPPDICSPILRYDANEEEAIYRVYDAYDVESVSDKFSALHEALAIFPFSVEALNYWASLYVSEISPPDLHKAEKTYEMALTASRLMWPDMVQQSSIDWGHTEHRPFLRAQCGLARVQCSLGKVADAIEKFRFILKVNPNDNQGVKQLLFNALIQIGDYKLAEEIAEKHSEGRKSRQASFRYGFVIIDFLRFKLGVCSEPDLQDTLVQALMCNNYPPCLLLGDIPLPRKPDSYSSGGMEEAVCLVNDNKSSWERTPGLLEWLRKQRYAGGKKPNDDGSILFQLLTKGNMIVEKRNNAVWELTTKVDNIPGSATPDFYLAPGMKAHNRAKIVAFDLKSGFGCRLKFESFPYDDVVAVPFWKILNTSKALAKIAKNTTCKQCYEPASLQCTRCKVTWYCSEACQKKHWKGKGGQYAVSHKDTCPKLIKT</sequence>
<evidence type="ECO:0000313" key="7">
    <source>
        <dbReference type="Proteomes" id="UP000095751"/>
    </source>
</evidence>
<evidence type="ECO:0000256" key="4">
    <source>
        <dbReference type="PROSITE-ProRule" id="PRU00134"/>
    </source>
</evidence>
<proteinExistence type="predicted"/>
<name>A0A1E7F5I5_9STRA</name>
<protein>
    <recommendedName>
        <fullName evidence="5">MYND-type domain-containing protein</fullName>
    </recommendedName>
</protein>
<keyword evidence="3" id="KW-0862">Zinc</keyword>
<dbReference type="OrthoDB" id="432970at2759"/>
<dbReference type="AlphaFoldDB" id="A0A1E7F5I5"/>
<keyword evidence="2 4" id="KW-0863">Zinc-finger</keyword>
<evidence type="ECO:0000259" key="5">
    <source>
        <dbReference type="PROSITE" id="PS50865"/>
    </source>
</evidence>
<evidence type="ECO:0000256" key="2">
    <source>
        <dbReference type="ARBA" id="ARBA00022771"/>
    </source>
</evidence>
<dbReference type="Pfam" id="PF01753">
    <property type="entry name" value="zf-MYND"/>
    <property type="match status" value="1"/>
</dbReference>
<dbReference type="InterPro" id="IPR002893">
    <property type="entry name" value="Znf_MYND"/>
</dbReference>
<dbReference type="Gene3D" id="6.10.140.2220">
    <property type="match status" value="1"/>
</dbReference>
<reference evidence="6 7" key="1">
    <citation type="submission" date="2016-09" db="EMBL/GenBank/DDBJ databases">
        <title>Extensive genetic diversity and differential bi-allelic expression allows diatom success in the polar Southern Ocean.</title>
        <authorList>
            <consortium name="DOE Joint Genome Institute"/>
            <person name="Mock T."/>
            <person name="Otillar R.P."/>
            <person name="Strauss J."/>
            <person name="Dupont C."/>
            <person name="Frickenhaus S."/>
            <person name="Maumus F."/>
            <person name="Mcmullan M."/>
            <person name="Sanges R."/>
            <person name="Schmutz J."/>
            <person name="Toseland A."/>
            <person name="Valas R."/>
            <person name="Veluchamy A."/>
            <person name="Ward B.J."/>
            <person name="Allen A."/>
            <person name="Barry K."/>
            <person name="Falciatore A."/>
            <person name="Ferrante M."/>
            <person name="Fortunato A.E."/>
            <person name="Gloeckner G."/>
            <person name="Gruber A."/>
            <person name="Hipkin R."/>
            <person name="Janech M."/>
            <person name="Kroth P."/>
            <person name="Leese F."/>
            <person name="Lindquist E."/>
            <person name="Lyon B.R."/>
            <person name="Martin J."/>
            <person name="Mayer C."/>
            <person name="Parker M."/>
            <person name="Quesneville H."/>
            <person name="Raymond J."/>
            <person name="Uhlig C."/>
            <person name="Valentin K.U."/>
            <person name="Worden A.Z."/>
            <person name="Armbrust E.V."/>
            <person name="Bowler C."/>
            <person name="Green B."/>
            <person name="Moulton V."/>
            <person name="Van Oosterhout C."/>
            <person name="Grigoriev I."/>
        </authorList>
    </citation>
    <scope>NUCLEOTIDE SEQUENCE [LARGE SCALE GENOMIC DNA]</scope>
    <source>
        <strain evidence="6 7">CCMP1102</strain>
    </source>
</reference>
<dbReference type="InParanoid" id="A0A1E7F5I5"/>
<dbReference type="Proteomes" id="UP000095751">
    <property type="component" value="Unassembled WGS sequence"/>
</dbReference>
<organism evidence="6 7">
    <name type="scientific">Fragilariopsis cylindrus CCMP1102</name>
    <dbReference type="NCBI Taxonomy" id="635003"/>
    <lineage>
        <taxon>Eukaryota</taxon>
        <taxon>Sar</taxon>
        <taxon>Stramenopiles</taxon>
        <taxon>Ochrophyta</taxon>
        <taxon>Bacillariophyta</taxon>
        <taxon>Bacillariophyceae</taxon>
        <taxon>Bacillariophycidae</taxon>
        <taxon>Bacillariales</taxon>
        <taxon>Bacillariaceae</taxon>
        <taxon>Fragilariopsis</taxon>
    </lineage>
</organism>
<gene>
    <name evidence="6" type="ORF">FRACYDRAFT_242548</name>
</gene>
<evidence type="ECO:0000256" key="1">
    <source>
        <dbReference type="ARBA" id="ARBA00022723"/>
    </source>
</evidence>
<dbReference type="KEGG" id="fcy:FRACYDRAFT_242548"/>
<evidence type="ECO:0000313" key="6">
    <source>
        <dbReference type="EMBL" id="OEU13123.1"/>
    </source>
</evidence>
<dbReference type="PROSITE" id="PS50865">
    <property type="entry name" value="ZF_MYND_2"/>
    <property type="match status" value="1"/>
</dbReference>
<dbReference type="InterPro" id="IPR011990">
    <property type="entry name" value="TPR-like_helical_dom_sf"/>
</dbReference>
<dbReference type="GO" id="GO:0008270">
    <property type="term" value="F:zinc ion binding"/>
    <property type="evidence" value="ECO:0007669"/>
    <property type="project" value="UniProtKB-KW"/>
</dbReference>
<dbReference type="SUPFAM" id="SSF48452">
    <property type="entry name" value="TPR-like"/>
    <property type="match status" value="1"/>
</dbReference>
<accession>A0A1E7F5I5</accession>
<keyword evidence="7" id="KW-1185">Reference proteome</keyword>
<keyword evidence="1" id="KW-0479">Metal-binding</keyword>
<dbReference type="EMBL" id="KV784362">
    <property type="protein sequence ID" value="OEU13123.1"/>
    <property type="molecule type" value="Genomic_DNA"/>
</dbReference>
<evidence type="ECO:0000256" key="3">
    <source>
        <dbReference type="ARBA" id="ARBA00022833"/>
    </source>
</evidence>
<dbReference type="Gene3D" id="1.25.40.10">
    <property type="entry name" value="Tetratricopeptide repeat domain"/>
    <property type="match status" value="1"/>
</dbReference>
<dbReference type="SUPFAM" id="SSF144232">
    <property type="entry name" value="HIT/MYND zinc finger-like"/>
    <property type="match status" value="1"/>
</dbReference>